<dbReference type="AlphaFoldDB" id="A0A6A8G2G1"/>
<dbReference type="EMBL" id="WKJQ01000001">
    <property type="protein sequence ID" value="MRW95344.1"/>
    <property type="molecule type" value="Genomic_DNA"/>
</dbReference>
<organism evidence="1 2">
    <name type="scientific">Haloferax marinum</name>
    <dbReference type="NCBI Taxonomy" id="2666143"/>
    <lineage>
        <taxon>Archaea</taxon>
        <taxon>Methanobacteriati</taxon>
        <taxon>Methanobacteriota</taxon>
        <taxon>Stenosarchaea group</taxon>
        <taxon>Halobacteria</taxon>
        <taxon>Halobacteriales</taxon>
        <taxon>Haloferacaceae</taxon>
        <taxon>Haloferax</taxon>
    </lineage>
</organism>
<evidence type="ECO:0000313" key="1">
    <source>
        <dbReference type="EMBL" id="MRW95344.1"/>
    </source>
</evidence>
<dbReference type="RefSeq" id="WP_151109005.1">
    <property type="nucleotide sequence ID" value="NZ_WKJQ01000001.1"/>
</dbReference>
<accession>A0A6A8G2G1</accession>
<reference evidence="1 2" key="1">
    <citation type="submission" date="2019-11" db="EMBL/GenBank/DDBJ databases">
        <title>Whole genome sequence of Haloferax sp. MBLA0078.</title>
        <authorList>
            <person name="Seo M.-J."/>
            <person name="Cho E.-S."/>
        </authorList>
    </citation>
    <scope>NUCLEOTIDE SEQUENCE [LARGE SCALE GENOMIC DNA]</scope>
    <source>
        <strain evidence="1 2">MBLA0078</strain>
    </source>
</reference>
<gene>
    <name evidence="1" type="ORF">GJR99_02000</name>
</gene>
<comment type="caution">
    <text evidence="1">The sequence shown here is derived from an EMBL/GenBank/DDBJ whole genome shotgun (WGS) entry which is preliminary data.</text>
</comment>
<dbReference type="OrthoDB" id="247927at2157"/>
<dbReference type="Proteomes" id="UP000443423">
    <property type="component" value="Unassembled WGS sequence"/>
</dbReference>
<dbReference type="Pfam" id="PF06348">
    <property type="entry name" value="DUF1059"/>
    <property type="match status" value="1"/>
</dbReference>
<dbReference type="InterPro" id="IPR009409">
    <property type="entry name" value="DUF1059"/>
</dbReference>
<evidence type="ECO:0000313" key="2">
    <source>
        <dbReference type="Proteomes" id="UP000443423"/>
    </source>
</evidence>
<proteinExistence type="predicted"/>
<name>A0A6A8G2G1_9EURY</name>
<protein>
    <submittedName>
        <fullName evidence="1">DUF1059 domain-containing protein</fullName>
    </submittedName>
</protein>
<keyword evidence="2" id="KW-1185">Reference proteome</keyword>
<sequence>MKRCSHPGCSWRSIAPSEDAALAQFAEHLVESHSKTVDVDIPEGMVQIKLHEEGEWVTTTFEEARKLHDRSHDD</sequence>